<organism evidence="1 2">
    <name type="scientific">Claviceps humidiphila</name>
    <dbReference type="NCBI Taxonomy" id="1294629"/>
    <lineage>
        <taxon>Eukaryota</taxon>
        <taxon>Fungi</taxon>
        <taxon>Dikarya</taxon>
        <taxon>Ascomycota</taxon>
        <taxon>Pezizomycotina</taxon>
        <taxon>Sordariomycetes</taxon>
        <taxon>Hypocreomycetidae</taxon>
        <taxon>Hypocreales</taxon>
        <taxon>Clavicipitaceae</taxon>
        <taxon>Claviceps</taxon>
    </lineage>
</organism>
<sequence length="165" mass="18621">MNYAVCTLDNIRLFGECSKLSLARAYMTSHKKLVHELFGCLKDQCGVRVRWEHIHLKTISSLVFTLISIIAMPLHISAALDENFEGGQIGDLPPSVHFGTFDELYTFLQNWGRQDGMDFVEKSCSNIRKNDGQATAEMRLFPYGCLSTATLIFEASKELVKEPLK</sequence>
<keyword evidence="2" id="KW-1185">Reference proteome</keyword>
<reference evidence="1 2" key="1">
    <citation type="journal article" date="2020" name="bioRxiv">
        <title>Whole genome comparisons of ergot fungi reveals the divergence and evolution of species within the genus Claviceps are the result of varying mechanisms driving genome evolution and host range expansion.</title>
        <authorList>
            <person name="Wyka S.A."/>
            <person name="Mondo S.J."/>
            <person name="Liu M."/>
            <person name="Dettman J."/>
            <person name="Nalam V."/>
            <person name="Broders K.D."/>
        </authorList>
    </citation>
    <scope>NUCLEOTIDE SEQUENCE [LARGE SCALE GENOMIC DNA]</scope>
    <source>
        <strain evidence="1 2">LM576</strain>
    </source>
</reference>
<dbReference type="EMBL" id="SRQM01000015">
    <property type="protein sequence ID" value="KAG6122774.1"/>
    <property type="molecule type" value="Genomic_DNA"/>
</dbReference>
<proteinExistence type="predicted"/>
<comment type="caution">
    <text evidence="1">The sequence shown here is derived from an EMBL/GenBank/DDBJ whole genome shotgun (WGS) entry which is preliminary data.</text>
</comment>
<evidence type="ECO:0000313" key="1">
    <source>
        <dbReference type="EMBL" id="KAG6122774.1"/>
    </source>
</evidence>
<gene>
    <name evidence="1" type="ORF">E4U13_001310</name>
</gene>
<dbReference type="AlphaFoldDB" id="A0A9P7Q7H9"/>
<accession>A0A9P7Q7H9</accession>
<protein>
    <submittedName>
        <fullName evidence="1">Uncharacterized protein</fullName>
    </submittedName>
</protein>
<name>A0A9P7Q7H9_9HYPO</name>
<dbReference type="Proteomes" id="UP000732380">
    <property type="component" value="Unassembled WGS sequence"/>
</dbReference>
<evidence type="ECO:0000313" key="2">
    <source>
        <dbReference type="Proteomes" id="UP000732380"/>
    </source>
</evidence>